<keyword evidence="3" id="KW-1185">Reference proteome</keyword>
<dbReference type="Proteomes" id="UP000007819">
    <property type="component" value="Chromosome X"/>
</dbReference>
<feature type="coiled-coil region" evidence="1">
    <location>
        <begin position="27"/>
        <end position="54"/>
    </location>
</feature>
<proteinExistence type="predicted"/>
<reference evidence="2" key="2">
    <citation type="submission" date="2022-06" db="UniProtKB">
        <authorList>
            <consortium name="EnsemblMetazoa"/>
        </authorList>
    </citation>
    <scope>IDENTIFICATION</scope>
</reference>
<accession>A0A8R2JL35</accession>
<dbReference type="GeneID" id="115033134"/>
<dbReference type="EnsemblMetazoa" id="XM_029485190.1">
    <property type="protein sequence ID" value="XP_029341050.1"/>
    <property type="gene ID" value="LOC115033134"/>
</dbReference>
<dbReference type="RefSeq" id="XP_029341050.1">
    <property type="nucleotide sequence ID" value="XM_029485190.1"/>
</dbReference>
<protein>
    <submittedName>
        <fullName evidence="2">Uncharacterized protein</fullName>
    </submittedName>
</protein>
<reference evidence="3" key="1">
    <citation type="submission" date="2010-06" db="EMBL/GenBank/DDBJ databases">
        <authorList>
            <person name="Jiang H."/>
            <person name="Abraham K."/>
            <person name="Ali S."/>
            <person name="Alsbrooks S.L."/>
            <person name="Anim B.N."/>
            <person name="Anosike U.S."/>
            <person name="Attaway T."/>
            <person name="Bandaranaike D.P."/>
            <person name="Battles P.K."/>
            <person name="Bell S.N."/>
            <person name="Bell A.V."/>
            <person name="Beltran B."/>
            <person name="Bickham C."/>
            <person name="Bustamante Y."/>
            <person name="Caleb T."/>
            <person name="Canada A."/>
            <person name="Cardenas V."/>
            <person name="Carter K."/>
            <person name="Chacko J."/>
            <person name="Chandrabose M.N."/>
            <person name="Chavez D."/>
            <person name="Chavez A."/>
            <person name="Chen L."/>
            <person name="Chu H.-S."/>
            <person name="Claassen K.J."/>
            <person name="Cockrell R."/>
            <person name="Collins M."/>
            <person name="Cooper J.A."/>
            <person name="Cree A."/>
            <person name="Curry S.M."/>
            <person name="Da Y."/>
            <person name="Dao M.D."/>
            <person name="Das B."/>
            <person name="Davila M.-L."/>
            <person name="Davy-Carroll L."/>
            <person name="Denson S."/>
            <person name="Dinh H."/>
            <person name="Ebong V.E."/>
            <person name="Edwards J.R."/>
            <person name="Egan A."/>
            <person name="El-Daye J."/>
            <person name="Escobedo L."/>
            <person name="Fernandez S."/>
            <person name="Fernando P.R."/>
            <person name="Flagg N."/>
            <person name="Forbes L.D."/>
            <person name="Fowler R.G."/>
            <person name="Fu Q."/>
            <person name="Gabisi R.A."/>
            <person name="Ganer J."/>
            <person name="Garbino Pronczuk A."/>
            <person name="Garcia R.M."/>
            <person name="Garner T."/>
            <person name="Garrett T.E."/>
            <person name="Gonzalez D.A."/>
            <person name="Hamid H."/>
            <person name="Hawkins E.S."/>
            <person name="Hirani K."/>
            <person name="Hogues M.E."/>
            <person name="Hollins B."/>
            <person name="Hsiao C.-H."/>
            <person name="Jabil R."/>
            <person name="James M.L."/>
            <person name="Jhangiani S.N."/>
            <person name="Johnson B."/>
            <person name="Johnson Q."/>
            <person name="Joshi V."/>
            <person name="Kalu J.B."/>
            <person name="Kam C."/>
            <person name="Kashfia A."/>
            <person name="Keebler J."/>
            <person name="Kisamo H."/>
            <person name="Kovar C.L."/>
            <person name="Lago L.A."/>
            <person name="Lai C.-Y."/>
            <person name="Laidlaw J."/>
            <person name="Lara F."/>
            <person name="Le T.-K."/>
            <person name="Lee S.L."/>
            <person name="Legall F.H."/>
            <person name="Lemon S.J."/>
            <person name="Lewis L.R."/>
            <person name="Li B."/>
            <person name="Liu Y."/>
            <person name="Liu Y.-S."/>
            <person name="Lopez J."/>
            <person name="Lozado R.J."/>
            <person name="Lu J."/>
            <person name="Madu R.C."/>
            <person name="Maheshwari M."/>
            <person name="Maheshwari R."/>
            <person name="Malloy K."/>
            <person name="Martinez E."/>
            <person name="Mathew T."/>
            <person name="Mercado I.C."/>
            <person name="Mercado C."/>
            <person name="Meyer B."/>
            <person name="Montgomery K."/>
            <person name="Morgan M.B."/>
            <person name="Munidasa M."/>
            <person name="Nazareth L.V."/>
            <person name="Nelson J."/>
            <person name="Ng B.M."/>
            <person name="Nguyen N.B."/>
            <person name="Nguyen P.Q."/>
            <person name="Nguyen T."/>
            <person name="Obregon M."/>
            <person name="Okwuonu G.O."/>
            <person name="Onwere C.G."/>
            <person name="Orozco G."/>
            <person name="Parra A."/>
            <person name="Patel S."/>
            <person name="Patil S."/>
            <person name="Perez A."/>
            <person name="Perez Y."/>
            <person name="Pham C."/>
            <person name="Primus E.L."/>
            <person name="Pu L.-L."/>
            <person name="Puazo M."/>
            <person name="Qin X."/>
            <person name="Quiroz J.B."/>
            <person name="Reese J."/>
            <person name="Richards S."/>
            <person name="Rives C.M."/>
            <person name="Robberts R."/>
            <person name="Ruiz S.J."/>
            <person name="Ruiz M.J."/>
            <person name="Santibanez J."/>
            <person name="Schneider B.W."/>
            <person name="Sisson I."/>
            <person name="Smith M."/>
            <person name="Sodergren E."/>
            <person name="Song X.-Z."/>
            <person name="Song B.B."/>
            <person name="Summersgill H."/>
            <person name="Thelus R."/>
            <person name="Thornton R.D."/>
            <person name="Trejos Z.Y."/>
            <person name="Usmani K."/>
            <person name="Vattathil S."/>
            <person name="Villasana D."/>
            <person name="Walker D.L."/>
            <person name="Wang S."/>
            <person name="Wang K."/>
            <person name="White C.S."/>
            <person name="Williams A.C."/>
            <person name="Williamson J."/>
            <person name="Wilson K."/>
            <person name="Woghiren I.O."/>
            <person name="Woodworth J.R."/>
            <person name="Worley K.C."/>
            <person name="Wright R.A."/>
            <person name="Wu W."/>
            <person name="Young L."/>
            <person name="Zhang L."/>
            <person name="Zhang J."/>
            <person name="Zhu Y."/>
            <person name="Muzny D.M."/>
            <person name="Weinstock G."/>
            <person name="Gibbs R.A."/>
        </authorList>
    </citation>
    <scope>NUCLEOTIDE SEQUENCE [LARGE SCALE GENOMIC DNA]</scope>
    <source>
        <strain evidence="3">LSR1</strain>
    </source>
</reference>
<name>A0A8R2JL35_ACYPI</name>
<dbReference type="KEGG" id="api:115033134"/>
<feature type="coiled-coil region" evidence="1">
    <location>
        <begin position="109"/>
        <end position="172"/>
    </location>
</feature>
<evidence type="ECO:0000313" key="3">
    <source>
        <dbReference type="Proteomes" id="UP000007819"/>
    </source>
</evidence>
<evidence type="ECO:0000256" key="1">
    <source>
        <dbReference type="SAM" id="Coils"/>
    </source>
</evidence>
<organism evidence="2 3">
    <name type="scientific">Acyrthosiphon pisum</name>
    <name type="common">Pea aphid</name>
    <dbReference type="NCBI Taxonomy" id="7029"/>
    <lineage>
        <taxon>Eukaryota</taxon>
        <taxon>Metazoa</taxon>
        <taxon>Ecdysozoa</taxon>
        <taxon>Arthropoda</taxon>
        <taxon>Hexapoda</taxon>
        <taxon>Insecta</taxon>
        <taxon>Pterygota</taxon>
        <taxon>Neoptera</taxon>
        <taxon>Paraneoptera</taxon>
        <taxon>Hemiptera</taxon>
        <taxon>Sternorrhyncha</taxon>
        <taxon>Aphidomorpha</taxon>
        <taxon>Aphidoidea</taxon>
        <taxon>Aphididae</taxon>
        <taxon>Macrosiphini</taxon>
        <taxon>Acyrthosiphon</taxon>
    </lineage>
</organism>
<dbReference type="AlphaFoldDB" id="A0A8R2JL35"/>
<evidence type="ECO:0000313" key="2">
    <source>
        <dbReference type="EnsemblMetazoa" id="XP_029341050.1"/>
    </source>
</evidence>
<sequence>MESYNRSVKTRIERLICEIPSNEQNIQEEYYQEIEELNKEIRELNLGNLKKELNIDILEENSKKNHFPTHVEILKNVYSSFIQDLKPFYDRLDQLSNDKKQTNVQHKLNDKFLKKLDLLKKKFEEELREKNEKQLQNYTEEEMNKDFNVKSKENETEVQEDSDVEIEEFEEEMQDHSEIANNEHFEEVHENSKFKIGALEKAIIVDSEVKIEYSENEQQEDSDVDIEGFEGEILEFPEVKIDDFYEESQENTDLDTEDLSDEEFNDINEVIEIVEDIEVESYYSIDDYISSDKIPTSTNNEFNLKMDPNSKLTYNEEENLKISSEPTIFTEHIKEKQIFSELKHQLDELYQEYKGYVQKKVFKELEQEIDDKQLQEMEKFPNTVNEKDLKTDKDFQKEIDELQNEWCQLKPEFMSDVPLSFVYDKSSKKLKKKTIQFV</sequence>
<keyword evidence="1" id="KW-0175">Coiled coil</keyword>